<evidence type="ECO:0000313" key="9">
    <source>
        <dbReference type="Proteomes" id="UP001303532"/>
    </source>
</evidence>
<dbReference type="InterPro" id="IPR020846">
    <property type="entry name" value="MFS_dom"/>
</dbReference>
<evidence type="ECO:0000259" key="7">
    <source>
        <dbReference type="PROSITE" id="PS50850"/>
    </source>
</evidence>
<evidence type="ECO:0000256" key="2">
    <source>
        <dbReference type="ARBA" id="ARBA00022448"/>
    </source>
</evidence>
<organism evidence="8 9">
    <name type="scientific">Sporosarcina jeotgali</name>
    <dbReference type="NCBI Taxonomy" id="3020056"/>
    <lineage>
        <taxon>Bacteria</taxon>
        <taxon>Bacillati</taxon>
        <taxon>Bacillota</taxon>
        <taxon>Bacilli</taxon>
        <taxon>Bacillales</taxon>
        <taxon>Caryophanaceae</taxon>
        <taxon>Sporosarcina</taxon>
    </lineage>
</organism>
<feature type="transmembrane region" description="Helical" evidence="6">
    <location>
        <begin position="297"/>
        <end position="317"/>
    </location>
</feature>
<feature type="domain" description="Major facilitator superfamily (MFS) profile" evidence="7">
    <location>
        <begin position="11"/>
        <end position="413"/>
    </location>
</feature>
<evidence type="ECO:0000256" key="1">
    <source>
        <dbReference type="ARBA" id="ARBA00004651"/>
    </source>
</evidence>
<feature type="transmembrane region" description="Helical" evidence="6">
    <location>
        <begin position="272"/>
        <end position="290"/>
    </location>
</feature>
<dbReference type="PANTHER" id="PTHR11360">
    <property type="entry name" value="MONOCARBOXYLATE TRANSPORTER"/>
    <property type="match status" value="1"/>
</dbReference>
<gene>
    <name evidence="8" type="ORF">PGH26_15445</name>
</gene>
<keyword evidence="9" id="KW-1185">Reference proteome</keyword>
<evidence type="ECO:0000256" key="6">
    <source>
        <dbReference type="SAM" id="Phobius"/>
    </source>
</evidence>
<feature type="transmembrane region" description="Helical" evidence="6">
    <location>
        <begin position="51"/>
        <end position="69"/>
    </location>
</feature>
<reference evidence="8 9" key="1">
    <citation type="submission" date="2023-01" db="EMBL/GenBank/DDBJ databases">
        <title>Sporosarcina sp. nov., isolated from Korean tranditional fermented seafood 'Jeotgal'.</title>
        <authorList>
            <person name="Yang A.-I."/>
        </authorList>
    </citation>
    <scope>NUCLEOTIDE SEQUENCE [LARGE SCALE GENOMIC DNA]</scope>
    <source>
        <strain evidence="8 9">B2O-1</strain>
    </source>
</reference>
<keyword evidence="5 6" id="KW-0472">Membrane</keyword>
<name>A0ABZ0KXY8_9BACL</name>
<comment type="subcellular location">
    <subcellularLocation>
        <location evidence="1">Cell membrane</location>
        <topology evidence="1">Multi-pass membrane protein</topology>
    </subcellularLocation>
</comment>
<dbReference type="EMBL" id="CP116341">
    <property type="protein sequence ID" value="WOV84237.1"/>
    <property type="molecule type" value="Genomic_DNA"/>
</dbReference>
<evidence type="ECO:0000313" key="8">
    <source>
        <dbReference type="EMBL" id="WOV84237.1"/>
    </source>
</evidence>
<feature type="transmembrane region" description="Helical" evidence="6">
    <location>
        <begin position="358"/>
        <end position="378"/>
    </location>
</feature>
<accession>A0ABZ0KXY8</accession>
<dbReference type="PANTHER" id="PTHR11360:SF284">
    <property type="entry name" value="EG:103B4.3 PROTEIN-RELATED"/>
    <property type="match status" value="1"/>
</dbReference>
<feature type="transmembrane region" description="Helical" evidence="6">
    <location>
        <begin position="81"/>
        <end position="99"/>
    </location>
</feature>
<keyword evidence="3 6" id="KW-0812">Transmembrane</keyword>
<dbReference type="Proteomes" id="UP001303532">
    <property type="component" value="Chromosome"/>
</dbReference>
<evidence type="ECO:0000256" key="5">
    <source>
        <dbReference type="ARBA" id="ARBA00023136"/>
    </source>
</evidence>
<keyword evidence="2" id="KW-0813">Transport</keyword>
<evidence type="ECO:0000256" key="4">
    <source>
        <dbReference type="ARBA" id="ARBA00022989"/>
    </source>
</evidence>
<feature type="transmembrane region" description="Helical" evidence="6">
    <location>
        <begin position="233"/>
        <end position="252"/>
    </location>
</feature>
<keyword evidence="4 6" id="KW-1133">Transmembrane helix</keyword>
<evidence type="ECO:0000256" key="3">
    <source>
        <dbReference type="ARBA" id="ARBA00022692"/>
    </source>
</evidence>
<feature type="transmembrane region" description="Helical" evidence="6">
    <location>
        <begin position="390"/>
        <end position="409"/>
    </location>
</feature>
<dbReference type="InterPro" id="IPR011701">
    <property type="entry name" value="MFS"/>
</dbReference>
<proteinExistence type="predicted"/>
<protein>
    <submittedName>
        <fullName evidence="8">MFS transporter</fullName>
    </submittedName>
</protein>
<feature type="transmembrane region" description="Helical" evidence="6">
    <location>
        <begin position="323"/>
        <end position="346"/>
    </location>
</feature>
<dbReference type="SUPFAM" id="SSF103473">
    <property type="entry name" value="MFS general substrate transporter"/>
    <property type="match status" value="1"/>
</dbReference>
<dbReference type="RefSeq" id="WP_323691895.1">
    <property type="nucleotide sequence ID" value="NZ_CP116341.1"/>
</dbReference>
<feature type="transmembrane region" description="Helical" evidence="6">
    <location>
        <begin position="105"/>
        <end position="127"/>
    </location>
</feature>
<dbReference type="Gene3D" id="1.20.1250.20">
    <property type="entry name" value="MFS general substrate transporter like domains"/>
    <property type="match status" value="2"/>
</dbReference>
<dbReference type="InterPro" id="IPR050327">
    <property type="entry name" value="Proton-linked_MCT"/>
</dbReference>
<dbReference type="InterPro" id="IPR036259">
    <property type="entry name" value="MFS_trans_sf"/>
</dbReference>
<sequence length="422" mass="44821">MATAKKKIHYAWWTLVALCIIVGLAKGALNNSAGLFIPGATKELDILTGNLTLYFSISSIITMIFLPIGGKILAKYDIRTVLITAIILQAGAFIAFGFSNSVWGWYIFSIPLAVGGVFTTVIVGPVLVNQWFKKKNGMALGIIGASGGLLGAIAQPIVGHTIANEGWRTGYISLGIAIIIIVVPTVLLLIRKSPQAIGLTPYGAELDSALGDNGMKNDSDKGVTLAIARKSSAFYSLFLFFLLITSIASFSIHIPSYIQSRGYDVGFAGNVMGAYMIGVLLGALVLGYLVDKIGSRNTVYLAMVLAIIAVLVLLFAANSKLALTLATGLFGFTVSNSVGTLAPAMTTSLFGSREYSQIYSTASLGLAIAGIIALPAYGYIFDFTGSYTPVLYVVLVLLILNIILVTYAFEGKKKLQKDGHWN</sequence>
<dbReference type="Pfam" id="PF07690">
    <property type="entry name" value="MFS_1"/>
    <property type="match status" value="1"/>
</dbReference>
<dbReference type="PROSITE" id="PS50850">
    <property type="entry name" value="MFS"/>
    <property type="match status" value="1"/>
</dbReference>
<feature type="transmembrane region" description="Helical" evidence="6">
    <location>
        <begin position="170"/>
        <end position="190"/>
    </location>
</feature>
<feature type="transmembrane region" description="Helical" evidence="6">
    <location>
        <begin position="139"/>
        <end position="158"/>
    </location>
</feature>